<dbReference type="AlphaFoldDB" id="A0A644W8E7"/>
<comment type="caution">
    <text evidence="1">The sequence shown here is derived from an EMBL/GenBank/DDBJ whole genome shotgun (WGS) entry which is preliminary data.</text>
</comment>
<dbReference type="EMBL" id="VSSQ01000708">
    <property type="protein sequence ID" value="MPM00105.1"/>
    <property type="molecule type" value="Genomic_DNA"/>
</dbReference>
<evidence type="ECO:0000313" key="1">
    <source>
        <dbReference type="EMBL" id="MPM00105.1"/>
    </source>
</evidence>
<organism evidence="1">
    <name type="scientific">bioreactor metagenome</name>
    <dbReference type="NCBI Taxonomy" id="1076179"/>
    <lineage>
        <taxon>unclassified sequences</taxon>
        <taxon>metagenomes</taxon>
        <taxon>ecological metagenomes</taxon>
    </lineage>
</organism>
<gene>
    <name evidence="1" type="ORF">SDC9_46328</name>
</gene>
<proteinExistence type="predicted"/>
<sequence>MRKELEGWMMELKIEELWYSTRQDDWLIAENCYWNQVSDANRNLEKSLEMLNPDDIKHMNVETFYLFLHDTYFVWKYTAKNRLATTRAQLKRHLTDITTLAEIQNELFSFDKAQIRTGLEIASRIRGLGIAGASGLLSVLFPDYFGTVDQFVVKSLLRINELNELENLVRMRPEALTLADGVVLEQLLRAKADELNRIFQTCTWTPRKIDKILWAYREKGENLPHIDEKPNLKRHSENRI</sequence>
<reference evidence="1" key="1">
    <citation type="submission" date="2019-08" db="EMBL/GenBank/DDBJ databases">
        <authorList>
            <person name="Kucharzyk K."/>
            <person name="Murdoch R.W."/>
            <person name="Higgins S."/>
            <person name="Loffler F."/>
        </authorList>
    </citation>
    <scope>NUCLEOTIDE SEQUENCE</scope>
</reference>
<protein>
    <submittedName>
        <fullName evidence="1">Uncharacterized protein</fullName>
    </submittedName>
</protein>
<name>A0A644W8E7_9ZZZZ</name>
<accession>A0A644W8E7</accession>